<evidence type="ECO:0008006" key="2">
    <source>
        <dbReference type="Google" id="ProtNLM"/>
    </source>
</evidence>
<sequence length="264" mass="28837">MKATIVLITPEVAKELLKGNCENRKLNEKTIAQYADDMRRGRWGGHGQGITTGMNGLLVDGQHRLMAIVRTGLAQTMVVTETDSAGVRMSRVDENLTRSHAFLLGKNARRLAIARTIASLGTGMSALSVDSTGDWYECFEDFIDDLFSPKGSNSRCLGLSTAGTQAGFVIAMAAGQPVDEVCAQYRALITRDFEKMLPVTASLYGRLMNDLRKSGQRLQLAGAFWAMTHMSSVRICLLDGGKRSLHAAKDAARNEFNSFMARQP</sequence>
<dbReference type="EMBL" id="MT141544">
    <property type="protein sequence ID" value="QJA65790.1"/>
    <property type="molecule type" value="Genomic_DNA"/>
</dbReference>
<accession>A0A6M3J7D1</accession>
<evidence type="ECO:0000313" key="1">
    <source>
        <dbReference type="EMBL" id="QJA65790.1"/>
    </source>
</evidence>
<gene>
    <name evidence="1" type="ORF">MM415B00380_0042</name>
</gene>
<protein>
    <recommendedName>
        <fullName evidence="2">ParB/Sulfiredoxin domain-containing protein</fullName>
    </recommendedName>
</protein>
<reference evidence="1" key="1">
    <citation type="submission" date="2020-03" db="EMBL/GenBank/DDBJ databases">
        <title>The deep terrestrial virosphere.</title>
        <authorList>
            <person name="Holmfeldt K."/>
            <person name="Nilsson E."/>
            <person name="Simone D."/>
            <person name="Lopez-Fernandez M."/>
            <person name="Wu X."/>
            <person name="de Brujin I."/>
            <person name="Lundin D."/>
            <person name="Andersson A."/>
            <person name="Bertilsson S."/>
            <person name="Dopson M."/>
        </authorList>
    </citation>
    <scope>NUCLEOTIDE SEQUENCE</scope>
    <source>
        <strain evidence="1">MM415B00380</strain>
    </source>
</reference>
<name>A0A6M3J7D1_9ZZZZ</name>
<dbReference type="AlphaFoldDB" id="A0A6M3J7D1"/>
<organism evidence="1">
    <name type="scientific">viral metagenome</name>
    <dbReference type="NCBI Taxonomy" id="1070528"/>
    <lineage>
        <taxon>unclassified sequences</taxon>
        <taxon>metagenomes</taxon>
        <taxon>organismal metagenomes</taxon>
    </lineage>
</organism>
<proteinExistence type="predicted"/>